<feature type="transmembrane region" description="Helical" evidence="9">
    <location>
        <begin position="122"/>
        <end position="148"/>
    </location>
</feature>
<feature type="domain" description="CN hydrolase" evidence="10">
    <location>
        <begin position="225"/>
        <end position="471"/>
    </location>
</feature>
<dbReference type="InterPro" id="IPR004563">
    <property type="entry name" value="Apolipo_AcylTrfase"/>
</dbReference>
<dbReference type="GO" id="GO:0016410">
    <property type="term" value="F:N-acyltransferase activity"/>
    <property type="evidence" value="ECO:0007669"/>
    <property type="project" value="UniProtKB-UniRule"/>
</dbReference>
<evidence type="ECO:0000313" key="12">
    <source>
        <dbReference type="Proteomes" id="UP000462621"/>
    </source>
</evidence>
<dbReference type="PANTHER" id="PTHR38686:SF1">
    <property type="entry name" value="APOLIPOPROTEIN N-ACYLTRANSFERASE"/>
    <property type="match status" value="1"/>
</dbReference>
<comment type="subcellular location">
    <subcellularLocation>
        <location evidence="1 9">Cell membrane</location>
        <topology evidence="1 9">Multi-pass membrane protein</topology>
    </subcellularLocation>
</comment>
<feature type="transmembrane region" description="Helical" evidence="9">
    <location>
        <begin position="86"/>
        <end position="110"/>
    </location>
</feature>
<keyword evidence="8 9" id="KW-0012">Acyltransferase</keyword>
<evidence type="ECO:0000256" key="6">
    <source>
        <dbReference type="ARBA" id="ARBA00022989"/>
    </source>
</evidence>
<keyword evidence="3 9" id="KW-1003">Cell membrane</keyword>
<evidence type="ECO:0000256" key="1">
    <source>
        <dbReference type="ARBA" id="ARBA00004651"/>
    </source>
</evidence>
<dbReference type="PROSITE" id="PS50263">
    <property type="entry name" value="CN_HYDROLASE"/>
    <property type="match status" value="1"/>
</dbReference>
<organism evidence="11 12">
    <name type="scientific">Vibrio eleionomae</name>
    <dbReference type="NCBI Taxonomy" id="2653505"/>
    <lineage>
        <taxon>Bacteria</taxon>
        <taxon>Pseudomonadati</taxon>
        <taxon>Pseudomonadota</taxon>
        <taxon>Gammaproteobacteria</taxon>
        <taxon>Vibrionales</taxon>
        <taxon>Vibrionaceae</taxon>
        <taxon>Vibrio</taxon>
    </lineage>
</organism>
<comment type="similarity">
    <text evidence="2 9">Belongs to the CN hydrolase family. Apolipoprotein N-acyltransferase subfamily.</text>
</comment>
<dbReference type="NCBIfam" id="TIGR00546">
    <property type="entry name" value="lnt"/>
    <property type="match status" value="1"/>
</dbReference>
<reference evidence="11 12" key="1">
    <citation type="submission" date="2019-10" db="EMBL/GenBank/DDBJ databases">
        <title>Vibrio sp. nov. isolated from a shrimp pond.</title>
        <authorList>
            <person name="Gomez-Gil B."/>
            <person name="Enciso-Ibarra J."/>
            <person name="Enciso-Ibarra K."/>
            <person name="Bolan-Mejia C."/>
        </authorList>
    </citation>
    <scope>NUCLEOTIDE SEQUENCE [LARGE SCALE GENOMIC DNA]</scope>
    <source>
        <strain evidence="11 12">CAIM 722</strain>
    </source>
</reference>
<dbReference type="EMBL" id="WEKT01000014">
    <property type="protein sequence ID" value="MZI93554.1"/>
    <property type="molecule type" value="Genomic_DNA"/>
</dbReference>
<evidence type="ECO:0000256" key="8">
    <source>
        <dbReference type="ARBA" id="ARBA00023315"/>
    </source>
</evidence>
<dbReference type="EC" id="2.3.1.269" evidence="9"/>
<sequence length="519" mass="58812">MIKIVTHRLKRPIAAAFIGALTTLAFAPYDFWPLAILSPLLLLLLFQNQSRKQAGWIGFCWGLGQFGTGISWVHVSIDSFGGMPEIATIILMSLLVAYLAFYPALFGWALNRFFPHTDQTRFFLAAPTLWLICDWLRGWVFTGFPWLWLGYSQINSPLAYFAPIGGVKLLTLLTLICSAAFCYMWLKRNWNYALIPLIILATGYGLKSAHWVTPDTDRVAKIALIQGNIDQAKKWLPGERWPTLMKYVDLTRQNWDADIIIWPEAAIPAIESQVGTFLTNLDHAARIHNSSIITGVINIDDHKRFYNSVLTLGDTPGDGYHYDVSARYHKHHLLPFGEFVPFESLLRPIAPLFNLPMSSFSAGRYIQPNIIAHGFSFAPALCYEIIFGDQIRANVNDTTDFILTQSNDAWFGHSIGPLQHMEIARMRALELGKPVIRSTNNGVTAITDYLGNMTYTIPQFETGVLRADIHPTEGETPYYVMGSWPLYLWLVISLIWAWRRQKTPPNHSMSLEKTEQNDV</sequence>
<dbReference type="Gene3D" id="3.60.110.10">
    <property type="entry name" value="Carbon-nitrogen hydrolase"/>
    <property type="match status" value="1"/>
</dbReference>
<dbReference type="Pfam" id="PF00795">
    <property type="entry name" value="CN_hydrolase"/>
    <property type="match status" value="1"/>
</dbReference>
<dbReference type="AlphaFoldDB" id="A0A7X4LKF7"/>
<comment type="pathway">
    <text evidence="9">Protein modification; lipoprotein biosynthesis (N-acyl transfer).</text>
</comment>
<keyword evidence="12" id="KW-1185">Reference proteome</keyword>
<keyword evidence="5 9" id="KW-0812">Transmembrane</keyword>
<gene>
    <name evidence="9 11" type="primary">lnt</name>
    <name evidence="11" type="ORF">F9817_10130</name>
</gene>
<feature type="transmembrane region" description="Helical" evidence="9">
    <location>
        <begin position="31"/>
        <end position="47"/>
    </location>
</feature>
<dbReference type="CDD" id="cd07571">
    <property type="entry name" value="ALP_N-acyl_transferase"/>
    <property type="match status" value="1"/>
</dbReference>
<evidence type="ECO:0000256" key="9">
    <source>
        <dbReference type="HAMAP-Rule" id="MF_01148"/>
    </source>
</evidence>
<keyword evidence="6 9" id="KW-1133">Transmembrane helix</keyword>
<dbReference type="Pfam" id="PF20154">
    <property type="entry name" value="LNT_N"/>
    <property type="match status" value="1"/>
</dbReference>
<dbReference type="InterPro" id="IPR036526">
    <property type="entry name" value="C-N_Hydrolase_sf"/>
</dbReference>
<dbReference type="SUPFAM" id="SSF56317">
    <property type="entry name" value="Carbon-nitrogen hydrolase"/>
    <property type="match status" value="1"/>
</dbReference>
<proteinExistence type="inferred from homology"/>
<keyword evidence="11" id="KW-0449">Lipoprotein</keyword>
<evidence type="ECO:0000256" key="4">
    <source>
        <dbReference type="ARBA" id="ARBA00022679"/>
    </source>
</evidence>
<evidence type="ECO:0000256" key="5">
    <source>
        <dbReference type="ARBA" id="ARBA00022692"/>
    </source>
</evidence>
<keyword evidence="7 9" id="KW-0472">Membrane</keyword>
<comment type="catalytic activity">
    <reaction evidence="9">
        <text>N-terminal S-1,2-diacyl-sn-glyceryl-L-cysteinyl-[lipoprotein] + a glycerophospholipid = N-acyl-S-1,2-diacyl-sn-glyceryl-L-cysteinyl-[lipoprotein] + a 2-acyl-sn-glycero-3-phospholipid + H(+)</text>
        <dbReference type="Rhea" id="RHEA:48228"/>
        <dbReference type="Rhea" id="RHEA-COMP:14681"/>
        <dbReference type="Rhea" id="RHEA-COMP:14684"/>
        <dbReference type="ChEBI" id="CHEBI:15378"/>
        <dbReference type="ChEBI" id="CHEBI:136912"/>
        <dbReference type="ChEBI" id="CHEBI:140656"/>
        <dbReference type="ChEBI" id="CHEBI:140657"/>
        <dbReference type="ChEBI" id="CHEBI:140660"/>
        <dbReference type="EC" id="2.3.1.269"/>
    </reaction>
</comment>
<keyword evidence="4 9" id="KW-0808">Transferase</keyword>
<dbReference type="UniPathway" id="UPA00666"/>
<evidence type="ECO:0000313" key="11">
    <source>
        <dbReference type="EMBL" id="MZI93554.1"/>
    </source>
</evidence>
<feature type="transmembrane region" description="Helical" evidence="9">
    <location>
        <begin position="478"/>
        <end position="498"/>
    </location>
</feature>
<dbReference type="InterPro" id="IPR003010">
    <property type="entry name" value="C-N_Hydrolase"/>
</dbReference>
<comment type="function">
    <text evidence="9">Catalyzes the phospholipid dependent N-acylation of the N-terminal cysteine of apolipoprotein, the last step in lipoprotein maturation.</text>
</comment>
<feature type="transmembrane region" description="Helical" evidence="9">
    <location>
        <begin position="54"/>
        <end position="74"/>
    </location>
</feature>
<evidence type="ECO:0000256" key="3">
    <source>
        <dbReference type="ARBA" id="ARBA00022475"/>
    </source>
</evidence>
<accession>A0A7X4LKF7</accession>
<feature type="transmembrane region" description="Helical" evidence="9">
    <location>
        <begin position="193"/>
        <end position="212"/>
    </location>
</feature>
<feature type="transmembrane region" description="Helical" evidence="9">
    <location>
        <begin position="160"/>
        <end position="186"/>
    </location>
</feature>
<dbReference type="GO" id="GO:0042158">
    <property type="term" value="P:lipoprotein biosynthetic process"/>
    <property type="evidence" value="ECO:0007669"/>
    <property type="project" value="UniProtKB-UniRule"/>
</dbReference>
<dbReference type="Proteomes" id="UP000462621">
    <property type="component" value="Unassembled WGS sequence"/>
</dbReference>
<name>A0A7X4LKF7_9VIBR</name>
<evidence type="ECO:0000259" key="10">
    <source>
        <dbReference type="PROSITE" id="PS50263"/>
    </source>
</evidence>
<evidence type="ECO:0000256" key="2">
    <source>
        <dbReference type="ARBA" id="ARBA00010065"/>
    </source>
</evidence>
<dbReference type="InterPro" id="IPR045378">
    <property type="entry name" value="LNT_N"/>
</dbReference>
<dbReference type="RefSeq" id="WP_161155100.1">
    <property type="nucleotide sequence ID" value="NZ_WEKT01000014.1"/>
</dbReference>
<evidence type="ECO:0000256" key="7">
    <source>
        <dbReference type="ARBA" id="ARBA00023136"/>
    </source>
</evidence>
<dbReference type="HAMAP" id="MF_01148">
    <property type="entry name" value="Lnt"/>
    <property type="match status" value="1"/>
</dbReference>
<comment type="caution">
    <text evidence="11">The sequence shown here is derived from an EMBL/GenBank/DDBJ whole genome shotgun (WGS) entry which is preliminary data.</text>
</comment>
<protein>
    <recommendedName>
        <fullName evidence="9">Apolipoprotein N-acyltransferase</fullName>
        <shortName evidence="9">ALP N-acyltransferase</shortName>
        <ecNumber evidence="9">2.3.1.269</ecNumber>
    </recommendedName>
</protein>
<dbReference type="PANTHER" id="PTHR38686">
    <property type="entry name" value="APOLIPOPROTEIN N-ACYLTRANSFERASE"/>
    <property type="match status" value="1"/>
</dbReference>
<dbReference type="GO" id="GO:0005886">
    <property type="term" value="C:plasma membrane"/>
    <property type="evidence" value="ECO:0007669"/>
    <property type="project" value="UniProtKB-SubCell"/>
</dbReference>